<feature type="chain" id="PRO_5008884490" description="Preprotein translocase subunit YajC" evidence="1">
    <location>
        <begin position="25"/>
        <end position="562"/>
    </location>
</feature>
<keyword evidence="1" id="KW-0732">Signal</keyword>
<dbReference type="SUPFAM" id="SSF56935">
    <property type="entry name" value="Porins"/>
    <property type="match status" value="1"/>
</dbReference>
<reference evidence="2 3" key="1">
    <citation type="submission" date="2016-07" db="EMBL/GenBank/DDBJ databases">
        <title>Complete genome sequence of Altererythrobacter namhicola JCM 16345T, containing esterase-encoding genes.</title>
        <authorList>
            <person name="Cheng H."/>
            <person name="Wu Y.-H."/>
            <person name="Jian S.-L."/>
            <person name="Huo Y.-Y."/>
            <person name="Wang C.-S."/>
            <person name="Xu X.-W."/>
        </authorList>
    </citation>
    <scope>NUCLEOTIDE SEQUENCE [LARGE SCALE GENOMIC DNA]</scope>
    <source>
        <strain evidence="2 3">JCM 16345</strain>
    </source>
</reference>
<protein>
    <recommendedName>
        <fullName evidence="4">Preprotein translocase subunit YajC</fullName>
    </recommendedName>
</protein>
<dbReference type="KEGG" id="anh:A6F65_01842"/>
<keyword evidence="3" id="KW-1185">Reference proteome</keyword>
<gene>
    <name evidence="2" type="ORF">A6F65_01842</name>
</gene>
<accession>A0A1C7D9N1</accession>
<dbReference type="OrthoDB" id="7416805at2"/>
<name>A0A1C7D9N1_9SPHN</name>
<proteinExistence type="predicted"/>
<dbReference type="EMBL" id="CP016545">
    <property type="protein sequence ID" value="ANU08137.1"/>
    <property type="molecule type" value="Genomic_DNA"/>
</dbReference>
<organism evidence="2 3">
    <name type="scientific">Paraurantiacibacter namhicola</name>
    <dbReference type="NCBI Taxonomy" id="645517"/>
    <lineage>
        <taxon>Bacteria</taxon>
        <taxon>Pseudomonadati</taxon>
        <taxon>Pseudomonadota</taxon>
        <taxon>Alphaproteobacteria</taxon>
        <taxon>Sphingomonadales</taxon>
        <taxon>Erythrobacteraceae</taxon>
        <taxon>Paraurantiacibacter</taxon>
    </lineage>
</organism>
<dbReference type="RefSeq" id="WP_067787992.1">
    <property type="nucleotide sequence ID" value="NZ_CP016545.1"/>
</dbReference>
<evidence type="ECO:0008006" key="4">
    <source>
        <dbReference type="Google" id="ProtNLM"/>
    </source>
</evidence>
<dbReference type="AlphaFoldDB" id="A0A1C7D9N1"/>
<dbReference type="STRING" id="645517.A6F65_01842"/>
<evidence type="ECO:0000313" key="3">
    <source>
        <dbReference type="Proteomes" id="UP000092698"/>
    </source>
</evidence>
<evidence type="ECO:0000313" key="2">
    <source>
        <dbReference type="EMBL" id="ANU08137.1"/>
    </source>
</evidence>
<dbReference type="PATRIC" id="fig|645517.4.peg.1829"/>
<sequence>MKLNFTLRIALLSAALGIPGTAFAQAQPLPELDAEESGEAVTETRRTSGGQQVTITPYIEASQVLTAQLEPTSDVVTYTSVAAGVDANIQGRNSAASASIRYERRFGWDGLDDSDIVTGIARAGIAIVPRTLTLEAGGLASRTSVEGNGGSFQGNFAGSDDRTSQVYSAYIGPSLTTMVGDLNVAASYRFGYTRLEAPDAVVFTPGVTEPVDIFDESTQHTASARIGFAPNTVLPIGVGVGGGFNQQDTSNLDQRIRDVWARGDVTIPVSRTLALVGGVGYEDVEVSYRDAQRDPVTNDPIIGPDGRYVVDSASPRIIAYEADGLIWDAGVMWRPSSRTSFQARVGRRYGSTTYYGSLSYAASQRSNLSIGVYDGLTSFGGGLNDTLAQLPDNFQAFRNPITGNIGGCVASLEGSNCIAGALGSVRSAAYRNRGVAISYGMDFGRTQAGIGAGYDRRKFIAAPGTVLAAADGVIDENYWVGLYASHALDRRSGINANAYVNWFDTGFDSDADGMGYSASMSYFRNITGGLTGTAAVGLDGITQESVPDVVSASALLGLRYSF</sequence>
<evidence type="ECO:0000256" key="1">
    <source>
        <dbReference type="SAM" id="SignalP"/>
    </source>
</evidence>
<feature type="signal peptide" evidence="1">
    <location>
        <begin position="1"/>
        <end position="24"/>
    </location>
</feature>
<dbReference type="Proteomes" id="UP000092698">
    <property type="component" value="Chromosome"/>
</dbReference>